<dbReference type="GO" id="GO:0006355">
    <property type="term" value="P:regulation of DNA-templated transcription"/>
    <property type="evidence" value="ECO:0007669"/>
    <property type="project" value="InterPro"/>
</dbReference>
<feature type="transmembrane region" description="Helical" evidence="4">
    <location>
        <begin position="91"/>
        <end position="109"/>
    </location>
</feature>
<reference evidence="7" key="1">
    <citation type="submission" date="2018-05" db="EMBL/GenBank/DDBJ databases">
        <title>Genome Sequencing of selected type strains of the family Eggerthellaceae.</title>
        <authorList>
            <person name="Danylec N."/>
            <person name="Stoll D.A."/>
            <person name="Doetsch A."/>
            <person name="Huch M."/>
        </authorList>
    </citation>
    <scope>NUCLEOTIDE SEQUENCE [LARGE SCALE GENOMIC DNA]</scope>
    <source>
        <strain evidence="7">DSM 24851</strain>
    </source>
</reference>
<accession>A0A3N0B1K6</accession>
<keyword evidence="4" id="KW-0472">Membrane</keyword>
<protein>
    <recommendedName>
        <fullName evidence="5">HTH luxR-type domain-containing protein</fullName>
    </recommendedName>
</protein>
<keyword evidence="3" id="KW-0804">Transcription</keyword>
<proteinExistence type="predicted"/>
<sequence>MTCLAACTLSDIYGHVLNAQVISALSVSAPIARDVIYLASRAIPLLAIAFIVPLILSPKTAKRLSAASGVLAVAGCALMFTSLAMPQGATTLITFAFALLCIGGTWYNTLPILMLCRLTSFGNVALCACVAYAVSGIVSSAVDTFGLDIQYALLGLLPLAQLALANSSLHDYADLNARSTHIRELELQNAHSFVSVTNPAFICVFIFHCVSGFALALNCVSGVPVHSILPSVLVVAFVGAAFLWSREHAAVDSIAGIAAFCVICGFLTAIVFINQAPVLASNIALTTGSGLLSILETLIMVSMGKRNPIGALRVIALGKTFTTAGALVGSASGHFINAATVSNQLVATSSIAVILLMFLILSYVWLRRFTFEKLIFEVEPVRAVEPLPTPPDELQSKCAVAAEKYGLTKREVEICQMLASGMTGKDIEQTCVISYNTVKTHVKHIYTKLDIHSQQELIELIDKL</sequence>
<name>A0A3N0B1K6_9ACTN</name>
<comment type="caution">
    <text evidence="6">The sequence shown here is derived from an EMBL/GenBank/DDBJ whole genome shotgun (WGS) entry which is preliminary data.</text>
</comment>
<feature type="domain" description="HTH luxR-type" evidence="5">
    <location>
        <begin position="400"/>
        <end position="464"/>
    </location>
</feature>
<feature type="transmembrane region" description="Helical" evidence="4">
    <location>
        <begin position="223"/>
        <end position="244"/>
    </location>
</feature>
<feature type="transmembrane region" description="Helical" evidence="4">
    <location>
        <begin position="279"/>
        <end position="299"/>
    </location>
</feature>
<evidence type="ECO:0000259" key="5">
    <source>
        <dbReference type="PROSITE" id="PS50043"/>
    </source>
</evidence>
<keyword evidence="4" id="KW-0812">Transmembrane</keyword>
<dbReference type="SMART" id="SM00421">
    <property type="entry name" value="HTH_LUXR"/>
    <property type="match status" value="1"/>
</dbReference>
<keyword evidence="1" id="KW-0805">Transcription regulation</keyword>
<dbReference type="SUPFAM" id="SSF46894">
    <property type="entry name" value="C-terminal effector domain of the bipartite response regulators"/>
    <property type="match status" value="1"/>
</dbReference>
<evidence type="ECO:0000256" key="2">
    <source>
        <dbReference type="ARBA" id="ARBA00023125"/>
    </source>
</evidence>
<dbReference type="InterPro" id="IPR036388">
    <property type="entry name" value="WH-like_DNA-bd_sf"/>
</dbReference>
<dbReference type="PANTHER" id="PTHR44688">
    <property type="entry name" value="DNA-BINDING TRANSCRIPTIONAL ACTIVATOR DEVR_DOSR"/>
    <property type="match status" value="1"/>
</dbReference>
<evidence type="ECO:0000313" key="6">
    <source>
        <dbReference type="EMBL" id="RNL40466.1"/>
    </source>
</evidence>
<feature type="transmembrane region" description="Helical" evidence="4">
    <location>
        <begin position="148"/>
        <end position="169"/>
    </location>
</feature>
<dbReference type="InterPro" id="IPR016032">
    <property type="entry name" value="Sig_transdc_resp-reg_C-effctor"/>
</dbReference>
<dbReference type="EMBL" id="QIBX01000006">
    <property type="protein sequence ID" value="RNL40466.1"/>
    <property type="molecule type" value="Genomic_DNA"/>
</dbReference>
<dbReference type="PANTHER" id="PTHR44688:SF16">
    <property type="entry name" value="DNA-BINDING TRANSCRIPTIONAL ACTIVATOR DEVR_DOSR"/>
    <property type="match status" value="1"/>
</dbReference>
<evidence type="ECO:0000256" key="1">
    <source>
        <dbReference type="ARBA" id="ARBA00023015"/>
    </source>
</evidence>
<evidence type="ECO:0000256" key="4">
    <source>
        <dbReference type="SAM" id="Phobius"/>
    </source>
</evidence>
<organism evidence="6 7">
    <name type="scientific">Slackia equolifaciens</name>
    <dbReference type="NCBI Taxonomy" id="498718"/>
    <lineage>
        <taxon>Bacteria</taxon>
        <taxon>Bacillati</taxon>
        <taxon>Actinomycetota</taxon>
        <taxon>Coriobacteriia</taxon>
        <taxon>Eggerthellales</taxon>
        <taxon>Eggerthellaceae</taxon>
        <taxon>Slackia</taxon>
    </lineage>
</organism>
<gene>
    <name evidence="6" type="ORF">DMP06_04860</name>
</gene>
<evidence type="ECO:0000313" key="7">
    <source>
        <dbReference type="Proteomes" id="UP000269591"/>
    </source>
</evidence>
<dbReference type="Gene3D" id="1.10.10.10">
    <property type="entry name" value="Winged helix-like DNA-binding domain superfamily/Winged helix DNA-binding domain"/>
    <property type="match status" value="1"/>
</dbReference>
<feature type="transmembrane region" description="Helical" evidence="4">
    <location>
        <begin position="345"/>
        <end position="366"/>
    </location>
</feature>
<dbReference type="AlphaFoldDB" id="A0A3N0B1K6"/>
<dbReference type="PRINTS" id="PR00038">
    <property type="entry name" value="HTHLUXR"/>
</dbReference>
<dbReference type="Proteomes" id="UP000269591">
    <property type="component" value="Unassembled WGS sequence"/>
</dbReference>
<feature type="transmembrane region" description="Helical" evidence="4">
    <location>
        <begin position="190"/>
        <end position="217"/>
    </location>
</feature>
<feature type="transmembrane region" description="Helical" evidence="4">
    <location>
        <begin position="251"/>
        <end position="273"/>
    </location>
</feature>
<dbReference type="PROSITE" id="PS50043">
    <property type="entry name" value="HTH_LUXR_2"/>
    <property type="match status" value="1"/>
</dbReference>
<feature type="transmembrane region" description="Helical" evidence="4">
    <location>
        <begin position="35"/>
        <end position="57"/>
    </location>
</feature>
<dbReference type="Pfam" id="PF00196">
    <property type="entry name" value="GerE"/>
    <property type="match status" value="1"/>
</dbReference>
<dbReference type="InterPro" id="IPR000792">
    <property type="entry name" value="Tscrpt_reg_LuxR_C"/>
</dbReference>
<feature type="transmembrane region" description="Helical" evidence="4">
    <location>
        <begin position="64"/>
        <end position="85"/>
    </location>
</feature>
<evidence type="ECO:0000256" key="3">
    <source>
        <dbReference type="ARBA" id="ARBA00023163"/>
    </source>
</evidence>
<feature type="transmembrane region" description="Helical" evidence="4">
    <location>
        <begin position="121"/>
        <end position="142"/>
    </location>
</feature>
<feature type="transmembrane region" description="Helical" evidence="4">
    <location>
        <begin position="311"/>
        <end position="333"/>
    </location>
</feature>
<dbReference type="GO" id="GO:0003677">
    <property type="term" value="F:DNA binding"/>
    <property type="evidence" value="ECO:0007669"/>
    <property type="project" value="UniProtKB-KW"/>
</dbReference>
<keyword evidence="7" id="KW-1185">Reference proteome</keyword>
<keyword evidence="2" id="KW-0238">DNA-binding</keyword>
<dbReference type="CDD" id="cd06170">
    <property type="entry name" value="LuxR_C_like"/>
    <property type="match status" value="1"/>
</dbReference>
<keyword evidence="4" id="KW-1133">Transmembrane helix</keyword>